<evidence type="ECO:0000313" key="2">
    <source>
        <dbReference type="Proteomes" id="UP000053864"/>
    </source>
</evidence>
<reference evidence="1 2" key="1">
    <citation type="submission" date="2013-11" db="EMBL/GenBank/DDBJ databases">
        <title>The Genome Sequence of Phytophthora parasitica CJ05E6.</title>
        <authorList>
            <consortium name="The Broad Institute Genomics Platform"/>
            <person name="Russ C."/>
            <person name="Tyler B."/>
            <person name="Panabieres F."/>
            <person name="Shan W."/>
            <person name="Tripathy S."/>
            <person name="Grunwald N."/>
            <person name="Machado M."/>
            <person name="Johnson C.S."/>
            <person name="Arredondo F."/>
            <person name="Hong C."/>
            <person name="Coffey M."/>
            <person name="Young S.K."/>
            <person name="Zeng Q."/>
            <person name="Gargeya S."/>
            <person name="Fitzgerald M."/>
            <person name="Abouelleil A."/>
            <person name="Alvarado L."/>
            <person name="Chapman S.B."/>
            <person name="Gainer-Dewar J."/>
            <person name="Goldberg J."/>
            <person name="Griggs A."/>
            <person name="Gujja S."/>
            <person name="Hansen M."/>
            <person name="Howarth C."/>
            <person name="Imamovic A."/>
            <person name="Ireland A."/>
            <person name="Larimer J."/>
            <person name="McCowan C."/>
            <person name="Murphy C."/>
            <person name="Pearson M."/>
            <person name="Poon T.W."/>
            <person name="Priest M."/>
            <person name="Roberts A."/>
            <person name="Saif S."/>
            <person name="Shea T."/>
            <person name="Sykes S."/>
            <person name="Wortman J."/>
            <person name="Nusbaum C."/>
            <person name="Birren B."/>
        </authorList>
    </citation>
    <scope>NUCLEOTIDE SEQUENCE [LARGE SCALE GENOMIC DNA]</scope>
    <source>
        <strain evidence="1 2">CJ05E6</strain>
    </source>
</reference>
<dbReference type="Proteomes" id="UP000053864">
    <property type="component" value="Unassembled WGS sequence"/>
</dbReference>
<protein>
    <submittedName>
        <fullName evidence="1">Uncharacterized protein</fullName>
    </submittedName>
</protein>
<proteinExistence type="predicted"/>
<organism evidence="1 2">
    <name type="scientific">Phytophthora nicotianae</name>
    <name type="common">Potato buckeye rot agent</name>
    <name type="synonym">Phytophthora parasitica</name>
    <dbReference type="NCBI Taxonomy" id="4792"/>
    <lineage>
        <taxon>Eukaryota</taxon>
        <taxon>Sar</taxon>
        <taxon>Stramenopiles</taxon>
        <taxon>Oomycota</taxon>
        <taxon>Peronosporomycetes</taxon>
        <taxon>Peronosporales</taxon>
        <taxon>Peronosporaceae</taxon>
        <taxon>Phytophthora</taxon>
    </lineage>
</organism>
<sequence>MGVSVTDINKAKDQLVAMRKAQSVTRAAATRSVRRVNKKQKTPRSSIIVGAANLCSYDESGDEIVVSENLDEQSEFDKYMSYTVTKEEKTSFRYPAVVECDRENSVPKASKSCEVCAVHPSV</sequence>
<dbReference type="AlphaFoldDB" id="W2J712"/>
<evidence type="ECO:0000313" key="1">
    <source>
        <dbReference type="EMBL" id="ETL42199.1"/>
    </source>
</evidence>
<dbReference type="EMBL" id="KI672365">
    <property type="protein sequence ID" value="ETL42199.1"/>
    <property type="molecule type" value="Genomic_DNA"/>
</dbReference>
<name>W2J712_PHYNI</name>
<gene>
    <name evidence="1" type="ORF">L916_06940</name>
</gene>
<accession>W2J712</accession>